<dbReference type="InterPro" id="IPR016890">
    <property type="entry name" value="UCP028520"/>
</dbReference>
<organism evidence="2 3">
    <name type="scientific">Gracilimonas halophila</name>
    <dbReference type="NCBI Taxonomy" id="1834464"/>
    <lineage>
        <taxon>Bacteria</taxon>
        <taxon>Pseudomonadati</taxon>
        <taxon>Balneolota</taxon>
        <taxon>Balneolia</taxon>
        <taxon>Balneolales</taxon>
        <taxon>Balneolaceae</taxon>
        <taxon>Gracilimonas</taxon>
    </lineage>
</organism>
<dbReference type="InterPro" id="IPR000182">
    <property type="entry name" value="GNAT_dom"/>
</dbReference>
<dbReference type="SUPFAM" id="SSF55729">
    <property type="entry name" value="Acyl-CoA N-acyltransferases (Nat)"/>
    <property type="match status" value="1"/>
</dbReference>
<dbReference type="RefSeq" id="WP_390301885.1">
    <property type="nucleotide sequence ID" value="NZ_JBHULI010000024.1"/>
</dbReference>
<accession>A0ABW5JMT2</accession>
<sequence length="158" mass="17925">MNIRLATKEDLPAVLELNAAALPHVSDVTLSDMRRFLKQADPFLIIESKEEIAGFMIVLQKGLEYDSLNYAFFCNNYSDFDYVDRIVISEKFRGQKFGTALYDHLFSTSEKKIITCEVNIKPPNPDSFAFHNMLGFNQVAEQVTGNGTKSVAMMVREK</sequence>
<dbReference type="InterPro" id="IPR016181">
    <property type="entry name" value="Acyl_CoA_acyltransferase"/>
</dbReference>
<feature type="domain" description="N-acetyltransferase" evidence="1">
    <location>
        <begin position="1"/>
        <end position="158"/>
    </location>
</feature>
<dbReference type="Gene3D" id="3.40.630.30">
    <property type="match status" value="1"/>
</dbReference>
<dbReference type="PIRSF" id="PIRSF028520">
    <property type="entry name" value="UCP028520"/>
    <property type="match status" value="1"/>
</dbReference>
<dbReference type="EMBL" id="JBHULI010000024">
    <property type="protein sequence ID" value="MFD2532798.1"/>
    <property type="molecule type" value="Genomic_DNA"/>
</dbReference>
<gene>
    <name evidence="2" type="ORF">ACFSVN_10105</name>
</gene>
<evidence type="ECO:0000313" key="3">
    <source>
        <dbReference type="Proteomes" id="UP001597460"/>
    </source>
</evidence>
<keyword evidence="3" id="KW-1185">Reference proteome</keyword>
<dbReference type="Pfam" id="PF00583">
    <property type="entry name" value="Acetyltransf_1"/>
    <property type="match status" value="1"/>
</dbReference>
<reference evidence="3" key="1">
    <citation type="journal article" date="2019" name="Int. J. Syst. Evol. Microbiol.">
        <title>The Global Catalogue of Microorganisms (GCM) 10K type strain sequencing project: providing services to taxonomists for standard genome sequencing and annotation.</title>
        <authorList>
            <consortium name="The Broad Institute Genomics Platform"/>
            <consortium name="The Broad Institute Genome Sequencing Center for Infectious Disease"/>
            <person name="Wu L."/>
            <person name="Ma J."/>
        </authorList>
    </citation>
    <scope>NUCLEOTIDE SEQUENCE [LARGE SCALE GENOMIC DNA]</scope>
    <source>
        <strain evidence="3">KCTC 52042</strain>
    </source>
</reference>
<proteinExistence type="predicted"/>
<dbReference type="Proteomes" id="UP001597460">
    <property type="component" value="Unassembled WGS sequence"/>
</dbReference>
<evidence type="ECO:0000313" key="2">
    <source>
        <dbReference type="EMBL" id="MFD2532798.1"/>
    </source>
</evidence>
<evidence type="ECO:0000259" key="1">
    <source>
        <dbReference type="PROSITE" id="PS51186"/>
    </source>
</evidence>
<dbReference type="PROSITE" id="PS51186">
    <property type="entry name" value="GNAT"/>
    <property type="match status" value="1"/>
</dbReference>
<name>A0ABW5JMT2_9BACT</name>
<dbReference type="CDD" id="cd04301">
    <property type="entry name" value="NAT_SF"/>
    <property type="match status" value="1"/>
</dbReference>
<comment type="caution">
    <text evidence="2">The sequence shown here is derived from an EMBL/GenBank/DDBJ whole genome shotgun (WGS) entry which is preliminary data.</text>
</comment>
<protein>
    <submittedName>
        <fullName evidence="2">GNAT family N-acetyltransferase</fullName>
    </submittedName>
</protein>